<evidence type="ECO:0000256" key="11">
    <source>
        <dbReference type="NCBIfam" id="TIGR00665"/>
    </source>
</evidence>
<dbReference type="Pfam" id="PF03796">
    <property type="entry name" value="DnaB_C"/>
    <property type="match status" value="1"/>
</dbReference>
<keyword evidence="9" id="KW-0413">Isomerase</keyword>
<reference evidence="14" key="1">
    <citation type="submission" date="2020-08" db="EMBL/GenBank/DDBJ databases">
        <title>Genome public.</title>
        <authorList>
            <person name="Liu C."/>
            <person name="Sun Q."/>
        </authorList>
    </citation>
    <scope>NUCLEOTIDE SEQUENCE</scope>
    <source>
        <strain evidence="14">BX7</strain>
    </source>
</reference>
<dbReference type="GO" id="GO:0043139">
    <property type="term" value="F:5'-3' DNA helicase activity"/>
    <property type="evidence" value="ECO:0007669"/>
    <property type="project" value="UniProtKB-EC"/>
</dbReference>
<comment type="similarity">
    <text evidence="1 12">Belongs to the helicase family. DnaB subfamily.</text>
</comment>
<evidence type="ECO:0000256" key="4">
    <source>
        <dbReference type="ARBA" id="ARBA00022741"/>
    </source>
</evidence>
<evidence type="ECO:0000256" key="6">
    <source>
        <dbReference type="ARBA" id="ARBA00022806"/>
    </source>
</evidence>
<dbReference type="GO" id="GO:0005524">
    <property type="term" value="F:ATP binding"/>
    <property type="evidence" value="ECO:0007669"/>
    <property type="project" value="UniProtKB-UniRule"/>
</dbReference>
<dbReference type="NCBIfam" id="TIGR00665">
    <property type="entry name" value="DnaB"/>
    <property type="match status" value="1"/>
</dbReference>
<evidence type="ECO:0000256" key="12">
    <source>
        <dbReference type="RuleBase" id="RU362085"/>
    </source>
</evidence>
<keyword evidence="4 12" id="KW-0547">Nucleotide-binding</keyword>
<keyword evidence="15" id="KW-1185">Reference proteome</keyword>
<dbReference type="InterPro" id="IPR027417">
    <property type="entry name" value="P-loop_NTPase"/>
</dbReference>
<dbReference type="InterPro" id="IPR036185">
    <property type="entry name" value="DNA_heli_DnaB-like_N_sf"/>
</dbReference>
<keyword evidence="5 12" id="KW-0378">Hydrolase</keyword>
<evidence type="ECO:0000256" key="3">
    <source>
        <dbReference type="ARBA" id="ARBA00022705"/>
    </source>
</evidence>
<accession>A0A926HUS7</accession>
<feature type="domain" description="SF4 helicase" evidence="13">
    <location>
        <begin position="182"/>
        <end position="444"/>
    </location>
</feature>
<dbReference type="CDD" id="cd00984">
    <property type="entry name" value="DnaB_C"/>
    <property type="match status" value="1"/>
</dbReference>
<dbReference type="GO" id="GO:0005829">
    <property type="term" value="C:cytosol"/>
    <property type="evidence" value="ECO:0007669"/>
    <property type="project" value="TreeGrafter"/>
</dbReference>
<keyword evidence="2 12" id="KW-0639">Primosome</keyword>
<evidence type="ECO:0000313" key="15">
    <source>
        <dbReference type="Proteomes" id="UP000620366"/>
    </source>
</evidence>
<dbReference type="InterPro" id="IPR007693">
    <property type="entry name" value="DNA_helicase_DnaB-like_N"/>
</dbReference>
<dbReference type="AlphaFoldDB" id="A0A926HUS7"/>
<dbReference type="PANTHER" id="PTHR30153">
    <property type="entry name" value="REPLICATIVE DNA HELICASE DNAB"/>
    <property type="match status" value="1"/>
</dbReference>
<dbReference type="GO" id="GO:0006269">
    <property type="term" value="P:DNA replication, synthesis of primer"/>
    <property type="evidence" value="ECO:0007669"/>
    <property type="project" value="UniProtKB-UniRule"/>
</dbReference>
<dbReference type="PANTHER" id="PTHR30153:SF2">
    <property type="entry name" value="REPLICATIVE DNA HELICASE"/>
    <property type="match status" value="1"/>
</dbReference>
<dbReference type="GO" id="GO:0016787">
    <property type="term" value="F:hydrolase activity"/>
    <property type="evidence" value="ECO:0007669"/>
    <property type="project" value="UniProtKB-KW"/>
</dbReference>
<evidence type="ECO:0000256" key="1">
    <source>
        <dbReference type="ARBA" id="ARBA00008428"/>
    </source>
</evidence>
<dbReference type="EMBL" id="JACRSP010000003">
    <property type="protein sequence ID" value="MBC8536613.1"/>
    <property type="molecule type" value="Genomic_DNA"/>
</dbReference>
<dbReference type="Proteomes" id="UP000620366">
    <property type="component" value="Unassembled WGS sequence"/>
</dbReference>
<dbReference type="Pfam" id="PF00772">
    <property type="entry name" value="DnaB"/>
    <property type="match status" value="1"/>
</dbReference>
<name>A0A926HUS7_9FIRM</name>
<gene>
    <name evidence="14" type="primary">dnaB</name>
    <name evidence="14" type="ORF">H8695_07935</name>
</gene>
<dbReference type="FunFam" id="1.10.860.10:FF:000001">
    <property type="entry name" value="Replicative DNA helicase"/>
    <property type="match status" value="1"/>
</dbReference>
<proteinExistence type="inferred from homology"/>
<evidence type="ECO:0000259" key="13">
    <source>
        <dbReference type="PROSITE" id="PS51199"/>
    </source>
</evidence>
<dbReference type="PROSITE" id="PS51199">
    <property type="entry name" value="SF4_HELICASE"/>
    <property type="match status" value="1"/>
</dbReference>
<dbReference type="SUPFAM" id="SSF48024">
    <property type="entry name" value="N-terminal domain of DnaB helicase"/>
    <property type="match status" value="1"/>
</dbReference>
<dbReference type="SUPFAM" id="SSF52540">
    <property type="entry name" value="P-loop containing nucleoside triphosphate hydrolases"/>
    <property type="match status" value="1"/>
</dbReference>
<keyword evidence="6 12" id="KW-0347">Helicase</keyword>
<comment type="function">
    <text evidence="12">The main replicative DNA helicase, it participates in initiation and elongation during chromosome replication. Travels ahead of the DNA replisome, separating dsDNA into templates for DNA synthesis. A processive ATP-dependent 5'-3' DNA helicase it has DNA-dependent ATPase activity.</text>
</comment>
<evidence type="ECO:0000256" key="5">
    <source>
        <dbReference type="ARBA" id="ARBA00022801"/>
    </source>
</evidence>
<sequence length="450" mass="50611">MADNLDLFAPQLPHSMEAEQSVLGSILLDPECISEVAQAIRTEDFYLKKNADIYDVMLDMFNTATPIDAVTLIDRMKIAGVYDEAESRDYILQLVDFVPTTANVMKYAKIIEEKACLRRLIEASQEISETCYSEADELKVIVDSAEQKIFDIAQGRRTKELTPIIEVVTDAYETLNQLAGGNREDYLGVPTHFDDVDKIMGGLNKSDLIILAARPGMGKTSFAINIATNVALLSKKMVAIFSLEMSKEQLVMRMLSGEALVDSYRLRTGEIHDDEWTKLATAASALSTSPIKIDDNSAITVTEMKGKLRREKNLGLVVIDYLQLLHSGRRTENRVQEVSEITRSLKIMAKELNVPVLVLSQLSRATEGRSEKIPMLSDLRESGSVEQDADIVLFLYRDDYYTKETEQKNMAKCIIAKNRHGRTDTVDLIWNAQYTKFRTVDRVHTYEPGS</sequence>
<dbReference type="EC" id="5.6.2.3" evidence="11 12"/>
<comment type="catalytic activity">
    <reaction evidence="10 12">
        <text>ATP + H2O = ADP + phosphate + H(+)</text>
        <dbReference type="Rhea" id="RHEA:13065"/>
        <dbReference type="ChEBI" id="CHEBI:15377"/>
        <dbReference type="ChEBI" id="CHEBI:15378"/>
        <dbReference type="ChEBI" id="CHEBI:30616"/>
        <dbReference type="ChEBI" id="CHEBI:43474"/>
        <dbReference type="ChEBI" id="CHEBI:456216"/>
        <dbReference type="EC" id="5.6.2.3"/>
    </reaction>
</comment>
<dbReference type="InterPro" id="IPR007692">
    <property type="entry name" value="DNA_helicase_DnaB"/>
</dbReference>
<evidence type="ECO:0000256" key="10">
    <source>
        <dbReference type="ARBA" id="ARBA00048954"/>
    </source>
</evidence>
<organism evidence="14 15">
    <name type="scientific">Feifania hominis</name>
    <dbReference type="NCBI Taxonomy" id="2763660"/>
    <lineage>
        <taxon>Bacteria</taxon>
        <taxon>Bacillati</taxon>
        <taxon>Bacillota</taxon>
        <taxon>Clostridia</taxon>
        <taxon>Eubacteriales</taxon>
        <taxon>Feifaniaceae</taxon>
        <taxon>Feifania</taxon>
    </lineage>
</organism>
<dbReference type="RefSeq" id="WP_249300453.1">
    <property type="nucleotide sequence ID" value="NZ_JACRSP010000003.1"/>
</dbReference>
<keyword evidence="7 12" id="KW-0067">ATP-binding</keyword>
<dbReference type="Gene3D" id="3.40.50.300">
    <property type="entry name" value="P-loop containing nucleotide triphosphate hydrolases"/>
    <property type="match status" value="1"/>
</dbReference>
<evidence type="ECO:0000313" key="14">
    <source>
        <dbReference type="EMBL" id="MBC8536613.1"/>
    </source>
</evidence>
<evidence type="ECO:0000256" key="2">
    <source>
        <dbReference type="ARBA" id="ARBA00022515"/>
    </source>
</evidence>
<dbReference type="GO" id="GO:1990077">
    <property type="term" value="C:primosome complex"/>
    <property type="evidence" value="ECO:0007669"/>
    <property type="project" value="UniProtKB-UniRule"/>
</dbReference>
<keyword evidence="3 12" id="KW-0235">DNA replication</keyword>
<dbReference type="Gene3D" id="1.10.860.10">
    <property type="entry name" value="DNAb Helicase, Chain A"/>
    <property type="match status" value="1"/>
</dbReference>
<keyword evidence="8 12" id="KW-0238">DNA-binding</keyword>
<dbReference type="InterPro" id="IPR016136">
    <property type="entry name" value="DNA_helicase_N/primase_C"/>
</dbReference>
<dbReference type="InterPro" id="IPR007694">
    <property type="entry name" value="DNA_helicase_DnaB-like_C"/>
</dbReference>
<evidence type="ECO:0000256" key="8">
    <source>
        <dbReference type="ARBA" id="ARBA00023125"/>
    </source>
</evidence>
<dbReference type="GO" id="GO:0003677">
    <property type="term" value="F:DNA binding"/>
    <property type="evidence" value="ECO:0007669"/>
    <property type="project" value="UniProtKB-UniRule"/>
</dbReference>
<protein>
    <recommendedName>
        <fullName evidence="11 12">Replicative DNA helicase</fullName>
        <ecNumber evidence="11 12">5.6.2.3</ecNumber>
    </recommendedName>
</protein>
<evidence type="ECO:0000256" key="9">
    <source>
        <dbReference type="ARBA" id="ARBA00023235"/>
    </source>
</evidence>
<comment type="caution">
    <text evidence="14">The sequence shown here is derived from an EMBL/GenBank/DDBJ whole genome shotgun (WGS) entry which is preliminary data.</text>
</comment>
<evidence type="ECO:0000256" key="7">
    <source>
        <dbReference type="ARBA" id="ARBA00022840"/>
    </source>
</evidence>